<dbReference type="EMBL" id="JBHSDI010000008">
    <property type="protein sequence ID" value="MFC4258470.1"/>
    <property type="molecule type" value="Genomic_DNA"/>
</dbReference>
<evidence type="ECO:0000256" key="9">
    <source>
        <dbReference type="RuleBase" id="RU361137"/>
    </source>
</evidence>
<sequence length="584" mass="62740">MSEQDIKVPDLGGADEVEVIEVLVSKGDTVEEEDPILTVESDKASVELPAPYAGKITKLSVKVGDKLSEGDVVGSIDTDGAGGGEDEDDSEEEKDKADKGKDADKESEEKEATSDEDQDDKKEEKDSDAGKQKSSGKKGGGSRKETVKVPALDGFEDVPVIDINVSEGDEVDEEDPLVTVESDKATMELPSPYAGKIGKILVKEGDKLSEGDDLLEMTVQEDGGDDGEEETEADTGGKSGSEKDDKASKVKREGKSEKDDKDAEASTSEDSQGDSTYQVPSPGARVHAGPAVRKVARELGADLTKVKPSGPKDRILKEDVEGYIRQNLKKAQEGGSVEGAGIPGIKLPDFSQFGEVERESMSRMMTATATNMQKSWLNVPHVTQFDDADITEMEAFRKGQKQAGEKKGVKLTPLPFILKACAAALAELPQFNVSLDMARKEVVRKKYIHIGIAVDTPHGLMVPVIRDVDQKGLWQLAEEAQELADKAREKKLKPAEMQGSCFSITSLGGIGGTAFTPIVNTPEVAILGVSKASMKPVWDGEAFQPRLMLPLSLSYDHRAVNGADAARFTNLLARLLGDIRQLLL</sequence>
<accession>A0ABV8QDQ3</accession>
<feature type="compositionally biased region" description="Polar residues" evidence="10">
    <location>
        <begin position="265"/>
        <end position="279"/>
    </location>
</feature>
<organism evidence="13 14">
    <name type="scientific">Marinobacter lacisalsi</name>
    <dbReference type="NCBI Taxonomy" id="475979"/>
    <lineage>
        <taxon>Bacteria</taxon>
        <taxon>Pseudomonadati</taxon>
        <taxon>Pseudomonadota</taxon>
        <taxon>Gammaproteobacteria</taxon>
        <taxon>Pseudomonadales</taxon>
        <taxon>Marinobacteraceae</taxon>
        <taxon>Marinobacter</taxon>
    </lineage>
</organism>
<dbReference type="PANTHER" id="PTHR43178:SF2">
    <property type="entry name" value="DIHYDROLIPOYLLYSINE-RESIDUE ACETYLTRANSFERASE COMPONENT OF PYRUVATE DEHYDROGENASE COMPLEX"/>
    <property type="match status" value="1"/>
</dbReference>
<dbReference type="NCBIfam" id="TIGR01348">
    <property type="entry name" value="PDHac_trf_long"/>
    <property type="match status" value="1"/>
</dbReference>
<gene>
    <name evidence="13" type="primary">aceF</name>
    <name evidence="13" type="ORF">ACFOZ5_05390</name>
</gene>
<keyword evidence="14" id="KW-1185">Reference proteome</keyword>
<evidence type="ECO:0000259" key="12">
    <source>
        <dbReference type="PROSITE" id="PS51826"/>
    </source>
</evidence>
<keyword evidence="3 9" id="KW-0808">Transferase</keyword>
<dbReference type="CDD" id="cd06849">
    <property type="entry name" value="lipoyl_domain"/>
    <property type="match status" value="2"/>
</dbReference>
<dbReference type="InterPro" id="IPR004167">
    <property type="entry name" value="PSBD"/>
</dbReference>
<name>A0ABV8QDQ3_9GAMM</name>
<feature type="region of interest" description="Disordered" evidence="10">
    <location>
        <begin position="67"/>
        <end position="153"/>
    </location>
</feature>
<dbReference type="InterPro" id="IPR036625">
    <property type="entry name" value="E3-bd_dom_sf"/>
</dbReference>
<dbReference type="Gene3D" id="2.40.50.100">
    <property type="match status" value="2"/>
</dbReference>
<dbReference type="InterPro" id="IPR050743">
    <property type="entry name" value="2-oxoacid_DH_E2_comp"/>
</dbReference>
<dbReference type="InterPro" id="IPR001078">
    <property type="entry name" value="2-oxoacid_DH_actylTfrase"/>
</dbReference>
<evidence type="ECO:0000256" key="10">
    <source>
        <dbReference type="SAM" id="MobiDB-lite"/>
    </source>
</evidence>
<feature type="domain" description="Lipoyl-binding" evidence="11">
    <location>
        <begin position="144"/>
        <end position="218"/>
    </location>
</feature>
<dbReference type="PROSITE" id="PS00189">
    <property type="entry name" value="LIPOYL"/>
    <property type="match status" value="2"/>
</dbReference>
<dbReference type="GO" id="GO:0004742">
    <property type="term" value="F:dihydrolipoyllysine-residue acetyltransferase activity"/>
    <property type="evidence" value="ECO:0007669"/>
    <property type="project" value="UniProtKB-EC"/>
</dbReference>
<dbReference type="PROSITE" id="PS51826">
    <property type="entry name" value="PSBD"/>
    <property type="match status" value="1"/>
</dbReference>
<dbReference type="RefSeq" id="WP_379885992.1">
    <property type="nucleotide sequence ID" value="NZ_JBHSDI010000008.1"/>
</dbReference>
<dbReference type="Proteomes" id="UP001595798">
    <property type="component" value="Unassembled WGS sequence"/>
</dbReference>
<dbReference type="InterPro" id="IPR011053">
    <property type="entry name" value="Single_hybrid_motif"/>
</dbReference>
<reference evidence="14" key="1">
    <citation type="journal article" date="2019" name="Int. J. Syst. Evol. Microbiol.">
        <title>The Global Catalogue of Microorganisms (GCM) 10K type strain sequencing project: providing services to taxonomists for standard genome sequencing and annotation.</title>
        <authorList>
            <consortium name="The Broad Institute Genomics Platform"/>
            <consortium name="The Broad Institute Genome Sequencing Center for Infectious Disease"/>
            <person name="Wu L."/>
            <person name="Ma J."/>
        </authorList>
    </citation>
    <scope>NUCLEOTIDE SEQUENCE [LARGE SCALE GENOMIC DNA]</scope>
    <source>
        <strain evidence="14">CECT 7297</strain>
    </source>
</reference>
<comment type="similarity">
    <text evidence="1 9">Belongs to the 2-oxoacid dehydrogenase family.</text>
</comment>
<evidence type="ECO:0000256" key="8">
    <source>
        <dbReference type="ARBA" id="ARBA00048370"/>
    </source>
</evidence>
<comment type="cofactor">
    <cofactor evidence="9">
        <name>(R)-lipoate</name>
        <dbReference type="ChEBI" id="CHEBI:83088"/>
    </cofactor>
    <text evidence="9">Binds 2 lipoyl cofactors covalently.</text>
</comment>
<dbReference type="Gene3D" id="3.30.559.10">
    <property type="entry name" value="Chloramphenicol acetyltransferase-like domain"/>
    <property type="match status" value="1"/>
</dbReference>
<keyword evidence="4" id="KW-0677">Repeat</keyword>
<feature type="compositionally biased region" description="Basic and acidic residues" evidence="10">
    <location>
        <begin position="240"/>
        <end position="264"/>
    </location>
</feature>
<comment type="function">
    <text evidence="7">The pyruvate dehydrogenase complex catalyzes the overall conversion of pyruvate to acetyl-CoA and CO(2). It contains multiple copies of three enzymatic components: pyruvate dehydrogenase (E1), dihydrolipoamide acetyltransferase (E2) and lipoamide dehydrogenase (E3).</text>
</comment>
<dbReference type="Pfam" id="PF00364">
    <property type="entry name" value="Biotin_lipoyl"/>
    <property type="match status" value="2"/>
</dbReference>
<feature type="compositionally biased region" description="Basic and acidic residues" evidence="10">
    <location>
        <begin position="93"/>
        <end position="131"/>
    </location>
</feature>
<dbReference type="Gene3D" id="4.10.320.10">
    <property type="entry name" value="E3-binding domain"/>
    <property type="match status" value="1"/>
</dbReference>
<evidence type="ECO:0000256" key="5">
    <source>
        <dbReference type="ARBA" id="ARBA00022823"/>
    </source>
</evidence>
<evidence type="ECO:0000256" key="6">
    <source>
        <dbReference type="ARBA" id="ARBA00023315"/>
    </source>
</evidence>
<dbReference type="Pfam" id="PF02817">
    <property type="entry name" value="E3_binding"/>
    <property type="match status" value="1"/>
</dbReference>
<dbReference type="PANTHER" id="PTHR43178">
    <property type="entry name" value="DIHYDROLIPOAMIDE ACETYLTRANSFERASE COMPONENT OF PYRUVATE DEHYDROGENASE COMPLEX"/>
    <property type="match status" value="1"/>
</dbReference>
<dbReference type="SUPFAM" id="SSF52777">
    <property type="entry name" value="CoA-dependent acyltransferases"/>
    <property type="match status" value="1"/>
</dbReference>
<dbReference type="InterPro" id="IPR003016">
    <property type="entry name" value="2-oxoA_DH_lipoyl-BS"/>
</dbReference>
<keyword evidence="5 9" id="KW-0450">Lipoyl</keyword>
<dbReference type="InterPro" id="IPR000089">
    <property type="entry name" value="Biotin_lipoyl"/>
</dbReference>
<dbReference type="InterPro" id="IPR006256">
    <property type="entry name" value="AcTrfase_Pyrv_DH_cplx"/>
</dbReference>
<dbReference type="EC" id="2.3.1.12" evidence="9"/>
<comment type="subunit">
    <text evidence="2 9">Forms a 24-polypeptide structural core with octahedral symmetry.</text>
</comment>
<keyword evidence="6 9" id="KW-0012">Acyltransferase</keyword>
<evidence type="ECO:0000313" key="14">
    <source>
        <dbReference type="Proteomes" id="UP001595798"/>
    </source>
</evidence>
<protein>
    <recommendedName>
        <fullName evidence="9">Acetyltransferase component of pyruvate dehydrogenase complex</fullName>
        <ecNumber evidence="9">2.3.1.12</ecNumber>
    </recommendedName>
</protein>
<comment type="caution">
    <text evidence="13">The sequence shown here is derived from an EMBL/GenBank/DDBJ whole genome shotgun (WGS) entry which is preliminary data.</text>
</comment>
<feature type="compositionally biased region" description="Acidic residues" evidence="10">
    <location>
        <begin position="167"/>
        <end position="176"/>
    </location>
</feature>
<feature type="region of interest" description="Disordered" evidence="10">
    <location>
        <begin position="165"/>
        <end position="191"/>
    </location>
</feature>
<evidence type="ECO:0000256" key="3">
    <source>
        <dbReference type="ARBA" id="ARBA00022679"/>
    </source>
</evidence>
<feature type="region of interest" description="Disordered" evidence="10">
    <location>
        <begin position="208"/>
        <end position="289"/>
    </location>
</feature>
<feature type="domain" description="Peripheral subunit-binding (PSBD)" evidence="12">
    <location>
        <begin position="287"/>
        <end position="324"/>
    </location>
</feature>
<evidence type="ECO:0000259" key="11">
    <source>
        <dbReference type="PROSITE" id="PS50968"/>
    </source>
</evidence>
<evidence type="ECO:0000256" key="2">
    <source>
        <dbReference type="ARBA" id="ARBA00011484"/>
    </source>
</evidence>
<evidence type="ECO:0000256" key="4">
    <source>
        <dbReference type="ARBA" id="ARBA00022737"/>
    </source>
</evidence>
<feature type="compositionally biased region" description="Acidic residues" evidence="10">
    <location>
        <begin position="222"/>
        <end position="233"/>
    </location>
</feature>
<dbReference type="SUPFAM" id="SSF51230">
    <property type="entry name" value="Single hybrid motif"/>
    <property type="match status" value="2"/>
</dbReference>
<dbReference type="InterPro" id="IPR023213">
    <property type="entry name" value="CAT-like_dom_sf"/>
</dbReference>
<comment type="catalytic activity">
    <reaction evidence="8 9">
        <text>N(6)-[(R)-dihydrolipoyl]-L-lysyl-[protein] + acetyl-CoA = N(6)-[(R)-S(8)-acetyldihydrolipoyl]-L-lysyl-[protein] + CoA</text>
        <dbReference type="Rhea" id="RHEA:17017"/>
        <dbReference type="Rhea" id="RHEA-COMP:10475"/>
        <dbReference type="Rhea" id="RHEA-COMP:10478"/>
        <dbReference type="ChEBI" id="CHEBI:57287"/>
        <dbReference type="ChEBI" id="CHEBI:57288"/>
        <dbReference type="ChEBI" id="CHEBI:83100"/>
        <dbReference type="ChEBI" id="CHEBI:83111"/>
        <dbReference type="EC" id="2.3.1.12"/>
    </reaction>
</comment>
<evidence type="ECO:0000256" key="1">
    <source>
        <dbReference type="ARBA" id="ARBA00007317"/>
    </source>
</evidence>
<evidence type="ECO:0000256" key="7">
    <source>
        <dbReference type="ARBA" id="ARBA00025211"/>
    </source>
</evidence>
<dbReference type="Pfam" id="PF00198">
    <property type="entry name" value="2-oxoacid_dh"/>
    <property type="match status" value="1"/>
</dbReference>
<dbReference type="SUPFAM" id="SSF47005">
    <property type="entry name" value="Peripheral subunit-binding domain of 2-oxo acid dehydrogenase complex"/>
    <property type="match status" value="1"/>
</dbReference>
<proteinExistence type="inferred from homology"/>
<evidence type="ECO:0000313" key="13">
    <source>
        <dbReference type="EMBL" id="MFC4258470.1"/>
    </source>
</evidence>
<dbReference type="PROSITE" id="PS50968">
    <property type="entry name" value="BIOTINYL_LIPOYL"/>
    <property type="match status" value="2"/>
</dbReference>
<feature type="domain" description="Lipoyl-binding" evidence="11">
    <location>
        <begin position="3"/>
        <end position="77"/>
    </location>
</feature>